<dbReference type="InterPro" id="IPR054471">
    <property type="entry name" value="GPIID_WHD"/>
</dbReference>
<dbReference type="InterPro" id="IPR035994">
    <property type="entry name" value="Nucleoside_phosphorylase_sf"/>
</dbReference>
<dbReference type="PANTHER" id="PTHR24126:SF14">
    <property type="entry name" value="ANK_REP_REGION DOMAIN-CONTAINING PROTEIN"/>
    <property type="match status" value="1"/>
</dbReference>
<dbReference type="InterPro" id="IPR002110">
    <property type="entry name" value="Ankyrin_rpt"/>
</dbReference>
<dbReference type="InterPro" id="IPR027417">
    <property type="entry name" value="P-loop_NTPase"/>
</dbReference>
<dbReference type="InterPro" id="IPR036770">
    <property type="entry name" value="Ankyrin_rpt-contain_sf"/>
</dbReference>
<feature type="repeat" description="ANK" evidence="3">
    <location>
        <begin position="1030"/>
        <end position="1062"/>
    </location>
</feature>
<dbReference type="RefSeq" id="XP_062752132.1">
    <property type="nucleotide sequence ID" value="XM_062903722.1"/>
</dbReference>
<dbReference type="Pfam" id="PF00023">
    <property type="entry name" value="Ank"/>
    <property type="match status" value="2"/>
</dbReference>
<dbReference type="Pfam" id="PF22939">
    <property type="entry name" value="WHD_GPIID"/>
    <property type="match status" value="1"/>
</dbReference>
<dbReference type="Proteomes" id="UP001273209">
    <property type="component" value="Unassembled WGS sequence"/>
</dbReference>
<feature type="coiled-coil region" evidence="4">
    <location>
        <begin position="338"/>
        <end position="365"/>
    </location>
</feature>
<dbReference type="PROSITE" id="PS50088">
    <property type="entry name" value="ANK_REPEAT"/>
    <property type="match status" value="12"/>
</dbReference>
<feature type="repeat" description="ANK" evidence="3">
    <location>
        <begin position="996"/>
        <end position="1028"/>
    </location>
</feature>
<evidence type="ECO:0000256" key="3">
    <source>
        <dbReference type="PROSITE-ProRule" id="PRU00023"/>
    </source>
</evidence>
<dbReference type="GeneID" id="87923627"/>
<reference evidence="8" key="1">
    <citation type="submission" date="2023-11" db="EMBL/GenBank/DDBJ databases">
        <title>The genome sequences of three competitors of mushroom-forming fungi.</title>
        <authorList>
            <person name="Beijen E."/>
            <person name="Ohm R.A."/>
        </authorList>
    </citation>
    <scope>NUCLEOTIDE SEQUENCE</scope>
    <source>
        <strain evidence="8">CBS 100526</strain>
    </source>
</reference>
<dbReference type="PROSITE" id="PS50297">
    <property type="entry name" value="ANK_REP_REGION"/>
    <property type="match status" value="9"/>
</dbReference>
<feature type="repeat" description="ANK" evidence="3">
    <location>
        <begin position="1158"/>
        <end position="1190"/>
    </location>
</feature>
<evidence type="ECO:0000313" key="8">
    <source>
        <dbReference type="EMBL" id="KAK4064833.1"/>
    </source>
</evidence>
<dbReference type="GO" id="GO:0009116">
    <property type="term" value="P:nucleoside metabolic process"/>
    <property type="evidence" value="ECO:0007669"/>
    <property type="project" value="InterPro"/>
</dbReference>
<dbReference type="SMART" id="SM00248">
    <property type="entry name" value="ANK"/>
    <property type="match status" value="15"/>
</dbReference>
<dbReference type="Pfam" id="PF23239">
    <property type="entry name" value="DUF7069"/>
    <property type="match status" value="1"/>
</dbReference>
<dbReference type="InterPro" id="IPR055497">
    <property type="entry name" value="DUF7069"/>
</dbReference>
<accession>A0AAE1I7B5</accession>
<evidence type="ECO:0000313" key="9">
    <source>
        <dbReference type="Proteomes" id="UP001273209"/>
    </source>
</evidence>
<dbReference type="PANTHER" id="PTHR24126">
    <property type="entry name" value="ANKYRIN REPEAT, PH AND SEC7 DOMAIN CONTAINING PROTEIN SECG-RELATED"/>
    <property type="match status" value="1"/>
</dbReference>
<feature type="repeat" description="ANK" evidence="3">
    <location>
        <begin position="1367"/>
        <end position="1399"/>
    </location>
</feature>
<dbReference type="Gene3D" id="1.25.40.20">
    <property type="entry name" value="Ankyrin repeat-containing domain"/>
    <property type="match status" value="4"/>
</dbReference>
<dbReference type="GO" id="GO:0003824">
    <property type="term" value="F:catalytic activity"/>
    <property type="evidence" value="ECO:0007669"/>
    <property type="project" value="InterPro"/>
</dbReference>
<dbReference type="Pfam" id="PF24883">
    <property type="entry name" value="NPHP3_N"/>
    <property type="match status" value="1"/>
</dbReference>
<dbReference type="SUPFAM" id="SSF48403">
    <property type="entry name" value="Ankyrin repeat"/>
    <property type="match status" value="2"/>
</dbReference>
<feature type="repeat" description="ANK" evidence="3">
    <location>
        <begin position="1191"/>
        <end position="1223"/>
    </location>
</feature>
<feature type="repeat" description="ANK" evidence="3">
    <location>
        <begin position="1334"/>
        <end position="1366"/>
    </location>
</feature>
<name>A0AAE1I7B5_9HYPO</name>
<evidence type="ECO:0000256" key="2">
    <source>
        <dbReference type="ARBA" id="ARBA00023043"/>
    </source>
</evidence>
<organism evidence="8 9">
    <name type="scientific">Trichoderma aggressivum f. europaeum</name>
    <dbReference type="NCBI Taxonomy" id="173218"/>
    <lineage>
        <taxon>Eukaryota</taxon>
        <taxon>Fungi</taxon>
        <taxon>Dikarya</taxon>
        <taxon>Ascomycota</taxon>
        <taxon>Pezizomycotina</taxon>
        <taxon>Sordariomycetes</taxon>
        <taxon>Hypocreomycetidae</taxon>
        <taxon>Hypocreales</taxon>
        <taxon>Hypocreaceae</taxon>
        <taxon>Trichoderma</taxon>
    </lineage>
</organism>
<evidence type="ECO:0000259" key="5">
    <source>
        <dbReference type="Pfam" id="PF22939"/>
    </source>
</evidence>
<feature type="repeat" description="ANK" evidence="3">
    <location>
        <begin position="897"/>
        <end position="929"/>
    </location>
</feature>
<feature type="repeat" description="ANK" evidence="3">
    <location>
        <begin position="1126"/>
        <end position="1158"/>
    </location>
</feature>
<dbReference type="Pfam" id="PF12796">
    <property type="entry name" value="Ank_2"/>
    <property type="match status" value="5"/>
</dbReference>
<dbReference type="Gene3D" id="3.40.50.300">
    <property type="entry name" value="P-loop containing nucleotide triphosphate hydrolases"/>
    <property type="match status" value="1"/>
</dbReference>
<dbReference type="Gene3D" id="3.40.50.1580">
    <property type="entry name" value="Nucleoside phosphorylase domain"/>
    <property type="match status" value="1"/>
</dbReference>
<keyword evidence="1" id="KW-0677">Repeat</keyword>
<dbReference type="PRINTS" id="PR01415">
    <property type="entry name" value="ANKYRIN"/>
</dbReference>
<gene>
    <name evidence="8" type="ORF">Triagg1_8832</name>
</gene>
<feature type="domain" description="GPI inositol-deacylase winged helix" evidence="5">
    <location>
        <begin position="665"/>
        <end position="753"/>
    </location>
</feature>
<dbReference type="SUPFAM" id="SSF52540">
    <property type="entry name" value="P-loop containing nucleoside triphosphate hydrolases"/>
    <property type="match status" value="1"/>
</dbReference>
<protein>
    <recommendedName>
        <fullName evidence="10">Nucleoside phosphorylase domain-containing protein</fullName>
    </recommendedName>
</protein>
<keyword evidence="9" id="KW-1185">Reference proteome</keyword>
<keyword evidence="2 3" id="KW-0040">ANK repeat</keyword>
<dbReference type="InterPro" id="IPR056884">
    <property type="entry name" value="NPHP3-like_N"/>
</dbReference>
<comment type="caution">
    <text evidence="8">The sequence shown here is derived from an EMBL/GenBank/DDBJ whole genome shotgun (WGS) entry which is preliminary data.</text>
</comment>
<evidence type="ECO:0000259" key="6">
    <source>
        <dbReference type="Pfam" id="PF23239"/>
    </source>
</evidence>
<evidence type="ECO:0000259" key="7">
    <source>
        <dbReference type="Pfam" id="PF24883"/>
    </source>
</evidence>
<evidence type="ECO:0000256" key="4">
    <source>
        <dbReference type="SAM" id="Coils"/>
    </source>
</evidence>
<feature type="repeat" description="ANK" evidence="3">
    <location>
        <begin position="929"/>
        <end position="961"/>
    </location>
</feature>
<feature type="domain" description="DUF7069" evidence="6">
    <location>
        <begin position="586"/>
        <end position="649"/>
    </location>
</feature>
<evidence type="ECO:0000256" key="1">
    <source>
        <dbReference type="ARBA" id="ARBA00022737"/>
    </source>
</evidence>
<proteinExistence type="predicted"/>
<feature type="repeat" description="ANK" evidence="3">
    <location>
        <begin position="863"/>
        <end position="895"/>
    </location>
</feature>
<evidence type="ECO:0008006" key="10">
    <source>
        <dbReference type="Google" id="ProtNLM"/>
    </source>
</evidence>
<sequence length="1442" mass="161904">MRHLHLYTVGWICAVHTEYVAAQAFLDERHEEHEGLSTHDRNDYTLGRIGRHNVAIAVLPYGENGLASAAGVARDMLHTFPNIRIGLMVGIGSGAPSPKHDIRLGDVVVGVSSNGSGSVFQYDYGETLQGQDQGFRNMASLNKSPQVLLAAVNGLMAQYEYEGNRLAKAVNSVLDGKPRLRRKYGRPAATSDRLYKSHFVHPLGNAERCAAVCGDDPLNLIHRLERTDDDEDPEIHYGLIASANRLMEDALVRDRLIAEKDVLCFEMEAAGLMNHFPCLIIRGICDYADSHRNDQWQGYAAMTATAYAKALLCRIAPNKLEAEKTIKDSLSDLMGISAQNLAAAKENVQIQKDFAKERLTESEQMCHQLFRLTASDKDATYEWYKDLVEERVEGTCLWLLHHKYFQKWLQRDSGPLVITADPGCGKSVLAKYLIDHGLPRSVTICYFFFKDQDQNTIRQTLCALLHQLFTQKPVLIKHAMAKFRMDGKGLINSTESLWEVFRNAVNDIQTGPIIIVLDALDECLDSEFENLMKNIEIQFSETRLAQGKLKYLLTCRPYDQIVSRFQYLRDHFPNIHIPGEEELDTISHEINCVISYRARRLSIKNNLPSEIKNYLEFRLGNTPNRTYLWVFLIFDYLDKEIFKKTLKEVKLIITTLPKSINEAYEQILSKSKDHPMVRKALCIILVASRPLTVSEMNVAVSMDETIQNFNDLDLEQEQSFESRLRTWCGLFITIYHGKIYFLHQTARDFLLADWASPRSITPGLRWKHSIAIREAQTVLADICVLYLGLFNSPDVMGEREQPHGKHALLEYSAKNWNAHLRESHIMNDSAILLSVLKICDANSESYSSWFDLFWQTTGLQSTKHFTNLMIASYCGHTAVAKLCLENGAGIEARDTVHTRTPLLWAATEGRDDVVKLLLEKGADVDANEHGRTPLLWAAKQGHDATVKLLLEANADTEAKDTYGETPLLWAAKSGHEAVVELLLEKNPEIETIDATFGQTPLMWATEKGHDAVVKLLIDNGANIEAKENIYGRTAVLLAIGNGRDTTLELLIQNGANLEVPSKRGWTPLTWAAAQRHTSIVKCLLEHTKTEKTISQTALLTFFNRRDEFAVNFLIKEGVNVNWRGANGQTPLLLAVQWGKLSIVQQLLSAGADVNEDNNGQTPLISAIEKRYDDIANFLIKEGANVNWRGANGQTPLLLAIQLDRVSIVKQLLSAGADVNEGNIGLTPLILAIQKSHNDIPMRLVISRRQHTPQNRPQLGSYLNNNGTNGKRPIYLPTIFGKVSALEHLMTSEVDVNDDDNSGRTPLMWTIIRRYKRTFATLLDRGADPNKCDKKGQTPLILTIIRNRGWAFDTLLDQGANLNKCDEKGRTPLIWAVKWGHESMVEKLLNRGADTAICDTKERTPLIWAVKGGHEGIVQLLTTAIGAMSDLNIGTFEEINKDS</sequence>
<dbReference type="SUPFAM" id="SSF53167">
    <property type="entry name" value="Purine and uridine phosphorylases"/>
    <property type="match status" value="1"/>
</dbReference>
<feature type="domain" description="Nephrocystin 3-like N-terminal" evidence="7">
    <location>
        <begin position="394"/>
        <end position="556"/>
    </location>
</feature>
<keyword evidence="4" id="KW-0175">Coiled coil</keyword>
<feature type="repeat" description="ANK" evidence="3">
    <location>
        <begin position="962"/>
        <end position="994"/>
    </location>
</feature>
<feature type="repeat" description="ANK" evidence="3">
    <location>
        <begin position="1301"/>
        <end position="1333"/>
    </location>
</feature>
<dbReference type="EMBL" id="JAWRVG010000046">
    <property type="protein sequence ID" value="KAK4064833.1"/>
    <property type="molecule type" value="Genomic_DNA"/>
</dbReference>